<dbReference type="InterPro" id="IPR058257">
    <property type="entry name" value="CorA-like_dom"/>
</dbReference>
<dbReference type="EMBL" id="LR026964">
    <property type="protein sequence ID" value="VBB73801.1"/>
    <property type="molecule type" value="Genomic_DNA"/>
</dbReference>
<dbReference type="Proteomes" id="UP000280685">
    <property type="component" value="Chromosome 1"/>
</dbReference>
<feature type="domain" description="CorA-like transporter" evidence="2">
    <location>
        <begin position="1"/>
        <end position="109"/>
    </location>
</feature>
<reference evidence="3" key="1">
    <citation type="submission" date="2018-02" db="EMBL/GenBank/DDBJ databases">
        <authorList>
            <person name="Silar P."/>
        </authorList>
    </citation>
    <scope>NUCLEOTIDE SEQUENCE [LARGE SCALE GENOMIC DNA]</scope>
    <source>
        <strain evidence="3">T</strain>
    </source>
</reference>
<sequence length="345" mass="39144">MAKLLFTFRQVDPSFLAFVYNFYCGYGCQNADLSLSQFAPTLGISPQPNYFSNRSGNAICHSLILRGIGQDIDRLQAGRTDSWARQQVVTYHSFDIKPGTATWKTRKATKSYGRCFEGTLGTHLIYFNWSAWNWRGLANEIERRLHGTLQVLDVITSQPYDPGMQKSSGCQGSRVLARLSGRPSPYSLVIDRINLNGQEDDDRAARYFFFGSFKNQDVLGVIDHGLTPLLQRLQRLDQDLELNVDTVNSVRQRYEGLETGQDPDEELKITAKPAIDGFLSRVRLIIASFENRRKHLLSLCRQGSRRRGLLYAILVHLLCVCFLDADIMLVHSTRALRGFKLLNPT</sequence>
<evidence type="ECO:0000256" key="1">
    <source>
        <dbReference type="SAM" id="Phobius"/>
    </source>
</evidence>
<name>A0ABY6RZT7_PODCO</name>
<dbReference type="Pfam" id="PF26616">
    <property type="entry name" value="CorA-like"/>
    <property type="match status" value="1"/>
</dbReference>
<keyword evidence="1" id="KW-0472">Membrane</keyword>
<protein>
    <recommendedName>
        <fullName evidence="2">CorA-like transporter domain-containing protein</fullName>
    </recommendedName>
</protein>
<gene>
    <name evidence="3" type="ORF">PODCO_121728</name>
</gene>
<feature type="transmembrane region" description="Helical" evidence="1">
    <location>
        <begin position="308"/>
        <end position="330"/>
    </location>
</feature>
<organism evidence="3 4">
    <name type="scientific">Podospora comata</name>
    <dbReference type="NCBI Taxonomy" id="48703"/>
    <lineage>
        <taxon>Eukaryota</taxon>
        <taxon>Fungi</taxon>
        <taxon>Dikarya</taxon>
        <taxon>Ascomycota</taxon>
        <taxon>Pezizomycotina</taxon>
        <taxon>Sordariomycetes</taxon>
        <taxon>Sordariomycetidae</taxon>
        <taxon>Sordariales</taxon>
        <taxon>Podosporaceae</taxon>
        <taxon>Podospora</taxon>
    </lineage>
</organism>
<keyword evidence="1" id="KW-1133">Transmembrane helix</keyword>
<keyword evidence="4" id="KW-1185">Reference proteome</keyword>
<keyword evidence="1" id="KW-0812">Transmembrane</keyword>
<accession>A0ABY6RZT7</accession>
<proteinExistence type="predicted"/>
<evidence type="ECO:0000313" key="4">
    <source>
        <dbReference type="Proteomes" id="UP000280685"/>
    </source>
</evidence>
<evidence type="ECO:0000313" key="3">
    <source>
        <dbReference type="EMBL" id="VBB73801.1"/>
    </source>
</evidence>
<evidence type="ECO:0000259" key="2">
    <source>
        <dbReference type="Pfam" id="PF26616"/>
    </source>
</evidence>